<organism evidence="1 2">
    <name type="scientific">Meloidogyne enterolobii</name>
    <name type="common">Root-knot nematode worm</name>
    <name type="synonym">Meloidogyne mayaguensis</name>
    <dbReference type="NCBI Taxonomy" id="390850"/>
    <lineage>
        <taxon>Eukaryota</taxon>
        <taxon>Metazoa</taxon>
        <taxon>Ecdysozoa</taxon>
        <taxon>Nematoda</taxon>
        <taxon>Chromadorea</taxon>
        <taxon>Rhabditida</taxon>
        <taxon>Tylenchina</taxon>
        <taxon>Tylenchomorpha</taxon>
        <taxon>Tylenchoidea</taxon>
        <taxon>Meloidogynidae</taxon>
        <taxon>Meloidogyninae</taxon>
        <taxon>Meloidogyne</taxon>
    </lineage>
</organism>
<gene>
    <name evidence="1" type="ORF">MENTE1834_LOCUS17054</name>
</gene>
<evidence type="ECO:0000313" key="1">
    <source>
        <dbReference type="EMBL" id="CAK5064499.1"/>
    </source>
</evidence>
<reference evidence="1" key="1">
    <citation type="submission" date="2023-11" db="EMBL/GenBank/DDBJ databases">
        <authorList>
            <person name="Poullet M."/>
        </authorList>
    </citation>
    <scope>NUCLEOTIDE SEQUENCE</scope>
    <source>
        <strain evidence="1">E1834</strain>
    </source>
</reference>
<proteinExistence type="predicted"/>
<dbReference type="Proteomes" id="UP001497535">
    <property type="component" value="Unassembled WGS sequence"/>
</dbReference>
<dbReference type="EMBL" id="CAVMJV010000019">
    <property type="protein sequence ID" value="CAK5064499.1"/>
    <property type="molecule type" value="Genomic_DNA"/>
</dbReference>
<protein>
    <submittedName>
        <fullName evidence="1">Uncharacterized protein</fullName>
    </submittedName>
</protein>
<keyword evidence="2" id="KW-1185">Reference proteome</keyword>
<evidence type="ECO:0000313" key="2">
    <source>
        <dbReference type="Proteomes" id="UP001497535"/>
    </source>
</evidence>
<name>A0ACB0YW18_MELEN</name>
<accession>A0ACB0YW18</accession>
<sequence>MAVLYPNFKGIKFLDFETIKVDFNKFSKNQKKFDAEKLKQFLNWRLDMNCVEKPLFEKVQNKYVVPQAFQELLTFRSFLSTHYLPTLTPNTRSLSQSPNNFQTRLIQKNPVRN</sequence>
<comment type="caution">
    <text evidence="1">The sequence shown here is derived from an EMBL/GenBank/DDBJ whole genome shotgun (WGS) entry which is preliminary data.</text>
</comment>